<protein>
    <submittedName>
        <fullName evidence="1">Transcriptional regulator</fullName>
    </submittedName>
</protein>
<name>A0A7Y2R0Q3_9HYPH</name>
<proteinExistence type="predicted"/>
<evidence type="ECO:0000313" key="2">
    <source>
        <dbReference type="Proteomes" id="UP000530654"/>
    </source>
</evidence>
<comment type="caution">
    <text evidence="1">The sequence shown here is derived from an EMBL/GenBank/DDBJ whole genome shotgun (WGS) entry which is preliminary data.</text>
</comment>
<dbReference type="Proteomes" id="UP000530654">
    <property type="component" value="Unassembled WGS sequence"/>
</dbReference>
<organism evidence="1 2">
    <name type="scientific">Rhizobium laguerreae</name>
    <dbReference type="NCBI Taxonomy" id="1076926"/>
    <lineage>
        <taxon>Bacteria</taxon>
        <taxon>Pseudomonadati</taxon>
        <taxon>Pseudomonadota</taxon>
        <taxon>Alphaproteobacteria</taxon>
        <taxon>Hyphomicrobiales</taxon>
        <taxon>Rhizobiaceae</taxon>
        <taxon>Rhizobium/Agrobacterium group</taxon>
        <taxon>Rhizobium</taxon>
    </lineage>
</organism>
<dbReference type="RefSeq" id="WP_170279728.1">
    <property type="nucleotide sequence ID" value="NZ_JABEQY010000002.1"/>
</dbReference>
<dbReference type="InterPro" id="IPR031723">
    <property type="entry name" value="DMSP_lyase"/>
</dbReference>
<dbReference type="InterPro" id="IPR011051">
    <property type="entry name" value="RmlC_Cupin_sf"/>
</dbReference>
<accession>A0A7Y2R0Q3</accession>
<dbReference type="Gene3D" id="2.60.120.10">
    <property type="entry name" value="Jelly Rolls"/>
    <property type="match status" value="1"/>
</dbReference>
<dbReference type="SUPFAM" id="SSF51182">
    <property type="entry name" value="RmlC-like cupins"/>
    <property type="match status" value="1"/>
</dbReference>
<sequence length="200" mass="22234">MSLRNESLQIFVDAAFAAFDQFAKAPEARRSVRQNFAALERPGIARTGPGSRLPVCAQLDVALSFDTSYPSLTRLIEGFKGVEPMLEWHRRTKYDHTASDNFVDGHANAMIIGPGGLEERSDLWIGVTLMAPHVRYPDHDHAPEEVYLVLSDGEFQQGEGDWFSPGLGGSFYNVPGIRHAMRSLDTPLFAFWALLAERPS</sequence>
<evidence type="ECO:0000313" key="1">
    <source>
        <dbReference type="EMBL" id="NNH62080.1"/>
    </source>
</evidence>
<dbReference type="EMBL" id="JABEQY010000002">
    <property type="protein sequence ID" value="NNH62080.1"/>
    <property type="molecule type" value="Genomic_DNA"/>
</dbReference>
<dbReference type="GO" id="GO:0047869">
    <property type="term" value="F:dimethylpropiothetin dethiomethylase activity"/>
    <property type="evidence" value="ECO:0007669"/>
    <property type="project" value="InterPro"/>
</dbReference>
<dbReference type="InterPro" id="IPR014710">
    <property type="entry name" value="RmlC-like_jellyroll"/>
</dbReference>
<reference evidence="1 2" key="1">
    <citation type="submission" date="2020-04" db="EMBL/GenBank/DDBJ databases">
        <title>Rhizobium bacterial biofertilizers improve the content of phenolic compounds of Lactuca sativa L. under non-saline and saline-stress conditions.</title>
        <authorList>
            <person name="Ayuso-Calles M."/>
            <person name="Garcia-Estevez I."/>
            <person name="Jimenez-Gomez A."/>
            <person name="Flores-Felix J.D."/>
            <person name="Escribano-Bailon M."/>
            <person name="Rivas R."/>
        </authorList>
    </citation>
    <scope>NUCLEOTIDE SEQUENCE [LARGE SCALE GENOMIC DNA]</scope>
    <source>
        <strain evidence="1 2">GPTR02</strain>
    </source>
</reference>
<dbReference type="AlphaFoldDB" id="A0A7Y2R0Q3"/>
<gene>
    <name evidence="1" type="ORF">HLI17_02050</name>
</gene>
<dbReference type="Pfam" id="PF16867">
    <property type="entry name" value="DMSP_lyase"/>
    <property type="match status" value="1"/>
</dbReference>